<dbReference type="CDD" id="cd18084">
    <property type="entry name" value="RsmE-like"/>
    <property type="match status" value="1"/>
</dbReference>
<evidence type="ECO:0000256" key="10">
    <source>
        <dbReference type="PIRNR" id="PIRNR015601"/>
    </source>
</evidence>
<evidence type="ECO:0000256" key="7">
    <source>
        <dbReference type="ARBA" id="ARBA00022691"/>
    </source>
</evidence>
<dbReference type="eggNOG" id="COG1385">
    <property type="taxonomic scope" value="Bacteria"/>
</dbReference>
<keyword evidence="14" id="KW-1185">Reference proteome</keyword>
<evidence type="ECO:0000256" key="6">
    <source>
        <dbReference type="ARBA" id="ARBA00022679"/>
    </source>
</evidence>
<dbReference type="PANTHER" id="PTHR30027">
    <property type="entry name" value="RIBOSOMAL RNA SMALL SUBUNIT METHYLTRANSFERASE E"/>
    <property type="match status" value="1"/>
</dbReference>
<evidence type="ECO:0000256" key="1">
    <source>
        <dbReference type="ARBA" id="ARBA00004496"/>
    </source>
</evidence>
<feature type="domain" description="Ribosomal RNA small subunit methyltransferase E PUA-like" evidence="12">
    <location>
        <begin position="23"/>
        <end position="68"/>
    </location>
</feature>
<dbReference type="Proteomes" id="UP000007718">
    <property type="component" value="Chromosome"/>
</dbReference>
<comment type="subcellular location">
    <subcellularLocation>
        <location evidence="1 10">Cytoplasm</location>
    </subcellularLocation>
</comment>
<comment type="function">
    <text evidence="8 10">Specifically methylates the N3 position of the uracil ring of uridine 1498 (m3U1498) in 16S rRNA. Acts on the fully assembled 30S ribosomal subunit.</text>
</comment>
<comment type="catalytic activity">
    <reaction evidence="9 10">
        <text>uridine(1498) in 16S rRNA + S-adenosyl-L-methionine = N(3)-methyluridine(1498) in 16S rRNA + S-adenosyl-L-homocysteine + H(+)</text>
        <dbReference type="Rhea" id="RHEA:42920"/>
        <dbReference type="Rhea" id="RHEA-COMP:10283"/>
        <dbReference type="Rhea" id="RHEA-COMP:10284"/>
        <dbReference type="ChEBI" id="CHEBI:15378"/>
        <dbReference type="ChEBI" id="CHEBI:57856"/>
        <dbReference type="ChEBI" id="CHEBI:59789"/>
        <dbReference type="ChEBI" id="CHEBI:65315"/>
        <dbReference type="ChEBI" id="CHEBI:74502"/>
        <dbReference type="EC" id="2.1.1.193"/>
    </reaction>
</comment>
<dbReference type="SUPFAM" id="SSF75217">
    <property type="entry name" value="alpha/beta knot"/>
    <property type="match status" value="1"/>
</dbReference>
<evidence type="ECO:0000256" key="2">
    <source>
        <dbReference type="ARBA" id="ARBA00005528"/>
    </source>
</evidence>
<dbReference type="GO" id="GO:0005737">
    <property type="term" value="C:cytoplasm"/>
    <property type="evidence" value="ECO:0007669"/>
    <property type="project" value="UniProtKB-SubCell"/>
</dbReference>
<dbReference type="HOGENOM" id="CLU_067442_3_0_0"/>
<comment type="similarity">
    <text evidence="2 10">Belongs to the RNA methyltransferase RsmE family.</text>
</comment>
<gene>
    <name evidence="13" type="ordered locus">Deipr_1823</name>
</gene>
<feature type="domain" description="Ribosomal RNA small subunit methyltransferase E methyltransferase" evidence="11">
    <location>
        <begin position="77"/>
        <end position="231"/>
    </location>
</feature>
<dbReference type="GO" id="GO:0070475">
    <property type="term" value="P:rRNA base methylation"/>
    <property type="evidence" value="ECO:0007669"/>
    <property type="project" value="TreeGrafter"/>
</dbReference>
<keyword evidence="3 10" id="KW-0963">Cytoplasm</keyword>
<evidence type="ECO:0000256" key="5">
    <source>
        <dbReference type="ARBA" id="ARBA00022603"/>
    </source>
</evidence>
<dbReference type="EC" id="2.1.1.193" evidence="10"/>
<evidence type="ECO:0000313" key="13">
    <source>
        <dbReference type="EMBL" id="ADY26955.1"/>
    </source>
</evidence>
<evidence type="ECO:0000256" key="3">
    <source>
        <dbReference type="ARBA" id="ARBA00022490"/>
    </source>
</evidence>
<dbReference type="InterPro" id="IPR029026">
    <property type="entry name" value="tRNA_m1G_MTases_N"/>
</dbReference>
<organism evidence="13 14">
    <name type="scientific">Deinococcus proteolyticus (strain ATCC 35074 / DSM 20540 / JCM 6276 / NBRC 101906 / NCIMB 13154 / VKM Ac-1939 / CCM 2703 / MRP)</name>
    <dbReference type="NCBI Taxonomy" id="693977"/>
    <lineage>
        <taxon>Bacteria</taxon>
        <taxon>Thermotogati</taxon>
        <taxon>Deinococcota</taxon>
        <taxon>Deinococci</taxon>
        <taxon>Deinococcales</taxon>
        <taxon>Deinococcaceae</taxon>
        <taxon>Deinococcus</taxon>
    </lineage>
</organism>
<dbReference type="AlphaFoldDB" id="F0RLN1"/>
<keyword evidence="7 10" id="KW-0949">S-adenosyl-L-methionine</keyword>
<dbReference type="InterPro" id="IPR006700">
    <property type="entry name" value="RsmE"/>
</dbReference>
<evidence type="ECO:0000313" key="14">
    <source>
        <dbReference type="Proteomes" id="UP000007718"/>
    </source>
</evidence>
<evidence type="ECO:0000259" key="11">
    <source>
        <dbReference type="Pfam" id="PF04452"/>
    </source>
</evidence>
<dbReference type="Gene3D" id="3.40.1280.10">
    <property type="match status" value="1"/>
</dbReference>
<dbReference type="InterPro" id="IPR046886">
    <property type="entry name" value="RsmE_MTase_dom"/>
</dbReference>
<dbReference type="Pfam" id="PF20260">
    <property type="entry name" value="PUA_4"/>
    <property type="match status" value="1"/>
</dbReference>
<dbReference type="EMBL" id="CP002536">
    <property type="protein sequence ID" value="ADY26955.1"/>
    <property type="molecule type" value="Genomic_DNA"/>
</dbReference>
<dbReference type="PANTHER" id="PTHR30027:SF3">
    <property type="entry name" value="16S RRNA (URACIL(1498)-N(3))-METHYLTRANSFERASE"/>
    <property type="match status" value="1"/>
</dbReference>
<dbReference type="RefSeq" id="WP_013615563.1">
    <property type="nucleotide sequence ID" value="NC_015161.1"/>
</dbReference>
<dbReference type="GO" id="GO:0070042">
    <property type="term" value="F:rRNA (uridine-N3-)-methyltransferase activity"/>
    <property type="evidence" value="ECO:0007669"/>
    <property type="project" value="TreeGrafter"/>
</dbReference>
<keyword evidence="5 10" id="KW-0489">Methyltransferase</keyword>
<dbReference type="PIRSF" id="PIRSF015601">
    <property type="entry name" value="MTase_slr0722"/>
    <property type="match status" value="1"/>
</dbReference>
<keyword evidence="6 10" id="KW-0808">Transferase</keyword>
<dbReference type="STRING" id="693977.Deipr_1823"/>
<dbReference type="OrthoDB" id="9815641at2"/>
<reference evidence="13 14" key="2">
    <citation type="journal article" date="2012" name="Stand. Genomic Sci.">
        <title>Complete genome sequence of the orange-red pigmented, radioresistant Deinococcus proteolyticus type strain (MRP(T)).</title>
        <authorList>
            <person name="Copeland A."/>
            <person name="Zeytun A."/>
            <person name="Yassawong M."/>
            <person name="Nolan M."/>
            <person name="Lucas S."/>
            <person name="Hammon N."/>
            <person name="Deshpande S."/>
            <person name="Cheng J.F."/>
            <person name="Han C."/>
            <person name="Tapia R."/>
            <person name="Goodwin L.A."/>
            <person name="Pitluck S."/>
            <person name="Mavromatis K."/>
            <person name="Liolios K."/>
            <person name="Pagani I."/>
            <person name="Ivanova N."/>
            <person name="Mikhailova N."/>
            <person name="Pati A."/>
            <person name="Chen A."/>
            <person name="Palaniappan K."/>
            <person name="Land M."/>
            <person name="Hauser L."/>
            <person name="Jeffries C.D."/>
            <person name="Brambilla E.M."/>
            <person name="Rohde M."/>
            <person name="Sikorski J."/>
            <person name="Pukall R."/>
            <person name="Goker M."/>
            <person name="Detter J.C."/>
            <person name="Woyke T."/>
            <person name="Bristow J."/>
            <person name="Eisen J.A."/>
            <person name="Markowitz V."/>
            <person name="Hugenholtz P."/>
            <person name="Kyrpides N.C."/>
            <person name="Klenk H.P."/>
            <person name="Lapidus A."/>
        </authorList>
    </citation>
    <scope>NUCLEOTIDE SEQUENCE [LARGE SCALE GENOMIC DNA]</scope>
    <source>
        <strain evidence="14">ATCC 35074 / DSM 20540 / JCM 6276 / NBRC 101906 / NCIMB 13154 / VKM Ac-1939 / CCM 2703 / MRP</strain>
    </source>
</reference>
<dbReference type="KEGG" id="dpt:Deipr_1823"/>
<protein>
    <recommendedName>
        <fullName evidence="10">Ribosomal RNA small subunit methyltransferase E</fullName>
        <ecNumber evidence="10">2.1.1.193</ecNumber>
    </recommendedName>
</protein>
<reference evidence="14" key="1">
    <citation type="submission" date="2011-02" db="EMBL/GenBank/DDBJ databases">
        <title>The complete sequence of chromosome of Deinococcus proteolyticus DSM 20540.</title>
        <authorList>
            <consortium name="US DOE Joint Genome Institute (JGI-PGF)"/>
            <person name="Lucas S."/>
            <person name="Copeland A."/>
            <person name="Lapidus A."/>
            <person name="Bruce D."/>
            <person name="Goodwin L."/>
            <person name="Pitluck S."/>
            <person name="Kyrpides N."/>
            <person name="Mavromatis K."/>
            <person name="Pagani I."/>
            <person name="Ivanova N."/>
            <person name="Ovchinnikova G."/>
            <person name="Zeytun A."/>
            <person name="Detter J.C."/>
            <person name="Han C."/>
            <person name="Land M."/>
            <person name="Hauser L."/>
            <person name="Markowitz V."/>
            <person name="Cheng J.-F."/>
            <person name="Hugenholtz P."/>
            <person name="Woyke T."/>
            <person name="Wu D."/>
            <person name="Pukall R."/>
            <person name="Steenblock K."/>
            <person name="Brambilla E."/>
            <person name="Klenk H.-P."/>
            <person name="Eisen J.A."/>
        </authorList>
    </citation>
    <scope>NUCLEOTIDE SEQUENCE [LARGE SCALE GENOMIC DNA]</scope>
    <source>
        <strain evidence="14">ATCC 35074 / DSM 20540 / JCM 6276 / NBRC 101906 / NCIMB 13154 / VKM Ac-1939 / CCM 2703 / MRP</strain>
    </source>
</reference>
<dbReference type="NCBIfam" id="TIGR00046">
    <property type="entry name" value="RsmE family RNA methyltransferase"/>
    <property type="match status" value="1"/>
</dbReference>
<dbReference type="InterPro" id="IPR046887">
    <property type="entry name" value="RsmE_PUA-like"/>
</dbReference>
<dbReference type="InterPro" id="IPR029028">
    <property type="entry name" value="Alpha/beta_knot_MTases"/>
</dbReference>
<evidence type="ECO:0000259" key="12">
    <source>
        <dbReference type="Pfam" id="PF20260"/>
    </source>
</evidence>
<accession>F0RLN1</accession>
<sequence>MRLTRIRVPELPADLEAGPELVLTGGEVRHLGVMRLGAGDPLLVFDGRGREARAEVTALDGLRATLRLVEELPGTPETPQPVTLAVALLKGDKLADVVRAATELGVARIQLLVTQHADVRDIGANKLARLNRVAAEASKQSRRAVTPEVLPPVPLAALTWEGQAYVAHPYVHDLLSSHLHWDSPVTLLTGPEGGFSESEMEALLSRGAQGVVLGPRILRAETAPLALLGAIAATGV</sequence>
<proteinExistence type="inferred from homology"/>
<evidence type="ECO:0000256" key="9">
    <source>
        <dbReference type="ARBA" id="ARBA00047944"/>
    </source>
</evidence>
<dbReference type="SUPFAM" id="SSF88697">
    <property type="entry name" value="PUA domain-like"/>
    <property type="match status" value="1"/>
</dbReference>
<name>F0RLN1_DEIPM</name>
<dbReference type="InterPro" id="IPR015947">
    <property type="entry name" value="PUA-like_sf"/>
</dbReference>
<evidence type="ECO:0000256" key="8">
    <source>
        <dbReference type="ARBA" id="ARBA00025699"/>
    </source>
</evidence>
<dbReference type="Pfam" id="PF04452">
    <property type="entry name" value="Methyltrans_RNA"/>
    <property type="match status" value="1"/>
</dbReference>
<dbReference type="NCBIfam" id="NF008706">
    <property type="entry name" value="PRK11713.7-1"/>
    <property type="match status" value="1"/>
</dbReference>
<evidence type="ECO:0000256" key="4">
    <source>
        <dbReference type="ARBA" id="ARBA00022552"/>
    </source>
</evidence>
<keyword evidence="4 10" id="KW-0698">rRNA processing</keyword>